<gene>
    <name evidence="6" type="ORF">ACFFRH_41845</name>
</gene>
<organism evidence="6 7">
    <name type="scientific">Streptosporangium vulgare</name>
    <dbReference type="NCBI Taxonomy" id="46190"/>
    <lineage>
        <taxon>Bacteria</taxon>
        <taxon>Bacillati</taxon>
        <taxon>Actinomycetota</taxon>
        <taxon>Actinomycetes</taxon>
        <taxon>Streptosporangiales</taxon>
        <taxon>Streptosporangiaceae</taxon>
        <taxon>Streptosporangium</taxon>
    </lineage>
</organism>
<keyword evidence="7" id="KW-1185">Reference proteome</keyword>
<keyword evidence="1" id="KW-0805">Transcription regulation</keyword>
<evidence type="ECO:0000256" key="2">
    <source>
        <dbReference type="ARBA" id="ARBA00023125"/>
    </source>
</evidence>
<dbReference type="SUPFAM" id="SSF55781">
    <property type="entry name" value="GAF domain-like"/>
    <property type="match status" value="1"/>
</dbReference>
<dbReference type="SUPFAM" id="SSF46785">
    <property type="entry name" value="Winged helix' DNA-binding domain"/>
    <property type="match status" value="1"/>
</dbReference>
<dbReference type="InterPro" id="IPR050707">
    <property type="entry name" value="HTH_MetabolicPath_Reg"/>
</dbReference>
<comment type="caution">
    <text evidence="6">The sequence shown here is derived from an EMBL/GenBank/DDBJ whole genome shotgun (WGS) entry which is preliminary data.</text>
</comment>
<dbReference type="InterPro" id="IPR005471">
    <property type="entry name" value="Tscrpt_reg_IclR_N"/>
</dbReference>
<dbReference type="InterPro" id="IPR014757">
    <property type="entry name" value="Tscrpt_reg_IclR_C"/>
</dbReference>
<evidence type="ECO:0000256" key="3">
    <source>
        <dbReference type="ARBA" id="ARBA00023163"/>
    </source>
</evidence>
<dbReference type="PANTHER" id="PTHR30136:SF35">
    <property type="entry name" value="HTH-TYPE TRANSCRIPTIONAL REGULATOR RV1719"/>
    <property type="match status" value="1"/>
</dbReference>
<keyword evidence="2" id="KW-0238">DNA-binding</keyword>
<dbReference type="InterPro" id="IPR036388">
    <property type="entry name" value="WH-like_DNA-bd_sf"/>
</dbReference>
<dbReference type="PROSITE" id="PS51078">
    <property type="entry name" value="ICLR_ED"/>
    <property type="match status" value="1"/>
</dbReference>
<dbReference type="PROSITE" id="PS51077">
    <property type="entry name" value="HTH_ICLR"/>
    <property type="match status" value="1"/>
</dbReference>
<dbReference type="InterPro" id="IPR029016">
    <property type="entry name" value="GAF-like_dom_sf"/>
</dbReference>
<feature type="domain" description="HTH iclR-type" evidence="4">
    <location>
        <begin position="20"/>
        <end position="81"/>
    </location>
</feature>
<dbReference type="EMBL" id="JBHMBS010000044">
    <property type="protein sequence ID" value="MFB9682054.1"/>
    <property type="molecule type" value="Genomic_DNA"/>
</dbReference>
<dbReference type="Gene3D" id="3.30.450.40">
    <property type="match status" value="1"/>
</dbReference>
<dbReference type="PANTHER" id="PTHR30136">
    <property type="entry name" value="HELIX-TURN-HELIX TRANSCRIPTIONAL REGULATOR, ICLR FAMILY"/>
    <property type="match status" value="1"/>
</dbReference>
<accession>A0ABV5TSE7</accession>
<evidence type="ECO:0000259" key="5">
    <source>
        <dbReference type="PROSITE" id="PS51078"/>
    </source>
</evidence>
<name>A0ABV5TSE7_9ACTN</name>
<dbReference type="SMART" id="SM00346">
    <property type="entry name" value="HTH_ICLR"/>
    <property type="match status" value="1"/>
</dbReference>
<evidence type="ECO:0000313" key="6">
    <source>
        <dbReference type="EMBL" id="MFB9682054.1"/>
    </source>
</evidence>
<evidence type="ECO:0000259" key="4">
    <source>
        <dbReference type="PROSITE" id="PS51077"/>
    </source>
</evidence>
<reference evidence="6 7" key="1">
    <citation type="submission" date="2024-09" db="EMBL/GenBank/DDBJ databases">
        <authorList>
            <person name="Sun Q."/>
            <person name="Mori K."/>
        </authorList>
    </citation>
    <scope>NUCLEOTIDE SEQUENCE [LARGE SCALE GENOMIC DNA]</scope>
    <source>
        <strain evidence="6 7">JCM 3028</strain>
    </source>
</reference>
<evidence type="ECO:0000256" key="1">
    <source>
        <dbReference type="ARBA" id="ARBA00023015"/>
    </source>
</evidence>
<dbReference type="InterPro" id="IPR036390">
    <property type="entry name" value="WH_DNA-bd_sf"/>
</dbReference>
<dbReference type="RefSeq" id="WP_344749736.1">
    <property type="nucleotide sequence ID" value="NZ_BAAAWW010000205.1"/>
</dbReference>
<proteinExistence type="predicted"/>
<feature type="domain" description="IclR-ED" evidence="5">
    <location>
        <begin position="62"/>
        <end position="271"/>
    </location>
</feature>
<dbReference type="Pfam" id="PF09339">
    <property type="entry name" value="HTH_IclR"/>
    <property type="match status" value="1"/>
</dbReference>
<keyword evidence="3" id="KW-0804">Transcription</keyword>
<protein>
    <submittedName>
        <fullName evidence="6">IclR family transcriptional regulator</fullName>
    </submittedName>
</protein>
<dbReference type="Pfam" id="PF01614">
    <property type="entry name" value="IclR_C"/>
    <property type="match status" value="1"/>
</dbReference>
<sequence length="271" mass="28721">MAAEFADRAPTTMPSRRRGVRAVDRALDVLTAFSAAHPRLQLSELAEAAGLPKTSTHRIAVTLVERGFLRQDDDGAYTLGRILLELGSLVSMTTEVARLTAAAADFPLSGGEALLVAEVDWLDKSLMITTKLKAPHSPAALSPVGRRSVLANGCVSLAILSGLPMDEVRSLLPHLRLAQRTAASITDPEEFLREVEAARNRGHATEIEEFLPGIAGVAVPVMSAGRPIGAVAVCGPTAHLPRRRLNALALDLKQLLSRALPPHTHKAVSGG</sequence>
<evidence type="ECO:0000313" key="7">
    <source>
        <dbReference type="Proteomes" id="UP001589610"/>
    </source>
</evidence>
<dbReference type="Proteomes" id="UP001589610">
    <property type="component" value="Unassembled WGS sequence"/>
</dbReference>
<dbReference type="Gene3D" id="1.10.10.10">
    <property type="entry name" value="Winged helix-like DNA-binding domain superfamily/Winged helix DNA-binding domain"/>
    <property type="match status" value="1"/>
</dbReference>